<reference evidence="2 3" key="1">
    <citation type="submission" date="2014-08" db="EMBL/GenBank/DDBJ databases">
        <authorList>
            <person name="Moulin Lionel"/>
        </authorList>
    </citation>
    <scope>NUCLEOTIDE SEQUENCE [LARGE SCALE GENOMIC DNA]</scope>
</reference>
<dbReference type="AlphaFoldDB" id="A0A090FIP5"/>
<feature type="compositionally biased region" description="Polar residues" evidence="1">
    <location>
        <begin position="81"/>
        <end position="95"/>
    </location>
</feature>
<dbReference type="EMBL" id="CCNB01000043">
    <property type="protein sequence ID" value="CDX43759.1"/>
    <property type="molecule type" value="Genomic_DNA"/>
</dbReference>
<evidence type="ECO:0000313" key="2">
    <source>
        <dbReference type="EMBL" id="CDX43759.1"/>
    </source>
</evidence>
<evidence type="ECO:0000313" key="3">
    <source>
        <dbReference type="Proteomes" id="UP000046373"/>
    </source>
</evidence>
<protein>
    <submittedName>
        <fullName evidence="2">Uncharacterized protein</fullName>
    </submittedName>
</protein>
<evidence type="ECO:0000256" key="1">
    <source>
        <dbReference type="SAM" id="MobiDB-lite"/>
    </source>
</evidence>
<organism evidence="2 3">
    <name type="scientific">Mesorhizobium plurifarium</name>
    <dbReference type="NCBI Taxonomy" id="69974"/>
    <lineage>
        <taxon>Bacteria</taxon>
        <taxon>Pseudomonadati</taxon>
        <taxon>Pseudomonadota</taxon>
        <taxon>Alphaproteobacteria</taxon>
        <taxon>Hyphomicrobiales</taxon>
        <taxon>Phyllobacteriaceae</taxon>
        <taxon>Mesorhizobium</taxon>
    </lineage>
</organism>
<gene>
    <name evidence="2" type="ORF">MPLDJ20_60357</name>
</gene>
<proteinExistence type="predicted"/>
<accession>A0A090FIP5</accession>
<sequence length="95" mass="10510">MPVLLDPRGAETGKAVFVDRCLPGEKFFGGELVALAGFFKAEQAAAHRRDHFCLAPDNPAPRVRRRQIGDRKRAAVGPNNILDSRSNQIGHRTLY</sequence>
<dbReference type="Proteomes" id="UP000046373">
    <property type="component" value="Unassembled WGS sequence"/>
</dbReference>
<feature type="region of interest" description="Disordered" evidence="1">
    <location>
        <begin position="69"/>
        <end position="95"/>
    </location>
</feature>
<name>A0A090FIP5_MESPL</name>